<proteinExistence type="predicted"/>
<accession>A0A916DV17</accession>
<feature type="transmembrane region" description="Helical" evidence="1">
    <location>
        <begin position="57"/>
        <end position="75"/>
    </location>
</feature>
<keyword evidence="1" id="KW-0812">Transmembrane</keyword>
<keyword evidence="3" id="KW-1185">Reference proteome</keyword>
<evidence type="ECO:0000313" key="3">
    <source>
        <dbReference type="Proteomes" id="UP001060919"/>
    </source>
</evidence>
<dbReference type="Proteomes" id="UP001060919">
    <property type="component" value="Chromosome"/>
</dbReference>
<dbReference type="KEGG" id="aup:AsAng_0046590"/>
<keyword evidence="1" id="KW-0472">Membrane</keyword>
<evidence type="ECO:0000313" key="2">
    <source>
        <dbReference type="EMBL" id="BDS13896.1"/>
    </source>
</evidence>
<dbReference type="AlphaFoldDB" id="A0A916DV17"/>
<keyword evidence="1" id="KW-1133">Transmembrane helix</keyword>
<gene>
    <name evidence="2" type="ORF">AsAng_0046590</name>
</gene>
<name>A0A916DV17_9BACT</name>
<dbReference type="EMBL" id="AP026867">
    <property type="protein sequence ID" value="BDS13896.1"/>
    <property type="molecule type" value="Genomic_DNA"/>
</dbReference>
<evidence type="ECO:0000256" key="1">
    <source>
        <dbReference type="SAM" id="Phobius"/>
    </source>
</evidence>
<reference evidence="2" key="1">
    <citation type="submission" date="2022-09" db="EMBL/GenBank/DDBJ databases">
        <title>Aureispira anguillicida sp. nov., isolated from Leptocephalus of Japanese eel Anguilla japonica.</title>
        <authorList>
            <person name="Yuasa K."/>
            <person name="Mekata T."/>
            <person name="Ikunari K."/>
        </authorList>
    </citation>
    <scope>NUCLEOTIDE SEQUENCE</scope>
    <source>
        <strain evidence="2">EL160426</strain>
    </source>
</reference>
<sequence>MMENRKMTQKRLWKEKEFRLEDGILHLKEMGLLSGYELELRYEDIIGEKRTKRQPNYFLFGAASVLFWLSITNFIGYSAGLITAIVPPILGVLMSALLFYIVYRNAQEVLFLDTLDNGTIGFFRDGGNKKQADEFVAELLERQKVFLVEKYWDCVDCYDQKMNNLDWLKNRNIVNIDEFKYLKEEMFHEGEAEILPIGFHNRKCS</sequence>
<feature type="transmembrane region" description="Helical" evidence="1">
    <location>
        <begin position="81"/>
        <end position="103"/>
    </location>
</feature>
<protein>
    <submittedName>
        <fullName evidence="2">Uncharacterized protein</fullName>
    </submittedName>
</protein>
<dbReference type="RefSeq" id="WP_264789144.1">
    <property type="nucleotide sequence ID" value="NZ_AP026867.1"/>
</dbReference>
<organism evidence="2 3">
    <name type="scientific">Aureispira anguillae</name>
    <dbReference type="NCBI Taxonomy" id="2864201"/>
    <lineage>
        <taxon>Bacteria</taxon>
        <taxon>Pseudomonadati</taxon>
        <taxon>Bacteroidota</taxon>
        <taxon>Saprospiria</taxon>
        <taxon>Saprospirales</taxon>
        <taxon>Saprospiraceae</taxon>
        <taxon>Aureispira</taxon>
    </lineage>
</organism>